<dbReference type="Proteomes" id="UP001056120">
    <property type="component" value="Linkage Group LG24"/>
</dbReference>
<protein>
    <submittedName>
        <fullName evidence="1">Uncharacterized protein</fullName>
    </submittedName>
</protein>
<gene>
    <name evidence="1" type="ORF">L1987_70664</name>
</gene>
<comment type="caution">
    <text evidence="1">The sequence shown here is derived from an EMBL/GenBank/DDBJ whole genome shotgun (WGS) entry which is preliminary data.</text>
</comment>
<dbReference type="EMBL" id="CM042041">
    <property type="protein sequence ID" value="KAI3712115.1"/>
    <property type="molecule type" value="Genomic_DNA"/>
</dbReference>
<reference evidence="1 2" key="2">
    <citation type="journal article" date="2022" name="Mol. Ecol. Resour.">
        <title>The genomes of chicory, endive, great burdock and yacon provide insights into Asteraceae paleo-polyploidization history and plant inulin production.</title>
        <authorList>
            <person name="Fan W."/>
            <person name="Wang S."/>
            <person name="Wang H."/>
            <person name="Wang A."/>
            <person name="Jiang F."/>
            <person name="Liu H."/>
            <person name="Zhao H."/>
            <person name="Xu D."/>
            <person name="Zhang Y."/>
        </authorList>
    </citation>
    <scope>NUCLEOTIDE SEQUENCE [LARGE SCALE GENOMIC DNA]</scope>
    <source>
        <strain evidence="2">cv. Yunnan</strain>
        <tissue evidence="1">Leaves</tissue>
    </source>
</reference>
<keyword evidence="2" id="KW-1185">Reference proteome</keyword>
<organism evidence="1 2">
    <name type="scientific">Smallanthus sonchifolius</name>
    <dbReference type="NCBI Taxonomy" id="185202"/>
    <lineage>
        <taxon>Eukaryota</taxon>
        <taxon>Viridiplantae</taxon>
        <taxon>Streptophyta</taxon>
        <taxon>Embryophyta</taxon>
        <taxon>Tracheophyta</taxon>
        <taxon>Spermatophyta</taxon>
        <taxon>Magnoliopsida</taxon>
        <taxon>eudicotyledons</taxon>
        <taxon>Gunneridae</taxon>
        <taxon>Pentapetalae</taxon>
        <taxon>asterids</taxon>
        <taxon>campanulids</taxon>
        <taxon>Asterales</taxon>
        <taxon>Asteraceae</taxon>
        <taxon>Asteroideae</taxon>
        <taxon>Heliantheae alliance</taxon>
        <taxon>Millerieae</taxon>
        <taxon>Smallanthus</taxon>
    </lineage>
</organism>
<reference evidence="2" key="1">
    <citation type="journal article" date="2022" name="Mol. Ecol. Resour.">
        <title>The genomes of chicory, endive, great burdock and yacon provide insights into Asteraceae palaeo-polyploidization history and plant inulin production.</title>
        <authorList>
            <person name="Fan W."/>
            <person name="Wang S."/>
            <person name="Wang H."/>
            <person name="Wang A."/>
            <person name="Jiang F."/>
            <person name="Liu H."/>
            <person name="Zhao H."/>
            <person name="Xu D."/>
            <person name="Zhang Y."/>
        </authorList>
    </citation>
    <scope>NUCLEOTIDE SEQUENCE [LARGE SCALE GENOMIC DNA]</scope>
    <source>
        <strain evidence="2">cv. Yunnan</strain>
    </source>
</reference>
<sequence>MFLTLNAASCKRNVVSKVQYGQVTCTCMFGIPFDWTGSTLNGLQPHMLMEDVNMLHISRIRCFVRQEVPNRVKG</sequence>
<name>A0ACB9AQA8_9ASTR</name>
<evidence type="ECO:0000313" key="2">
    <source>
        <dbReference type="Proteomes" id="UP001056120"/>
    </source>
</evidence>
<accession>A0ACB9AQA8</accession>
<evidence type="ECO:0000313" key="1">
    <source>
        <dbReference type="EMBL" id="KAI3712115.1"/>
    </source>
</evidence>
<proteinExistence type="predicted"/>